<evidence type="ECO:0000313" key="4">
    <source>
        <dbReference type="Proteomes" id="UP001415857"/>
    </source>
</evidence>
<dbReference type="Pfam" id="PF12796">
    <property type="entry name" value="Ank_2"/>
    <property type="match status" value="1"/>
</dbReference>
<protein>
    <submittedName>
        <fullName evidence="3">Uncharacterized protein</fullName>
    </submittedName>
</protein>
<proteinExistence type="predicted"/>
<keyword evidence="4" id="KW-1185">Reference proteome</keyword>
<feature type="compositionally biased region" description="Polar residues" evidence="2">
    <location>
        <begin position="129"/>
        <end position="145"/>
    </location>
</feature>
<feature type="compositionally biased region" description="Polar residues" evidence="2">
    <location>
        <begin position="19"/>
        <end position="38"/>
    </location>
</feature>
<accession>A0AAP0S8S4</accession>
<evidence type="ECO:0000256" key="2">
    <source>
        <dbReference type="SAM" id="MobiDB-lite"/>
    </source>
</evidence>
<organism evidence="3 4">
    <name type="scientific">Liquidambar formosana</name>
    <name type="common">Formosan gum</name>
    <dbReference type="NCBI Taxonomy" id="63359"/>
    <lineage>
        <taxon>Eukaryota</taxon>
        <taxon>Viridiplantae</taxon>
        <taxon>Streptophyta</taxon>
        <taxon>Embryophyta</taxon>
        <taxon>Tracheophyta</taxon>
        <taxon>Spermatophyta</taxon>
        <taxon>Magnoliopsida</taxon>
        <taxon>eudicotyledons</taxon>
        <taxon>Gunneridae</taxon>
        <taxon>Pentapetalae</taxon>
        <taxon>Saxifragales</taxon>
        <taxon>Altingiaceae</taxon>
        <taxon>Liquidambar</taxon>
    </lineage>
</organism>
<dbReference type="EMBL" id="JBBPBK010000001">
    <property type="protein sequence ID" value="KAK9291838.1"/>
    <property type="molecule type" value="Genomic_DNA"/>
</dbReference>
<dbReference type="SMART" id="SM00248">
    <property type="entry name" value="ANK"/>
    <property type="match status" value="4"/>
</dbReference>
<dbReference type="PANTHER" id="PTHR24177">
    <property type="entry name" value="CASKIN"/>
    <property type="match status" value="1"/>
</dbReference>
<dbReference type="PANTHER" id="PTHR24177:SF435">
    <property type="entry name" value="ANKYRIN REPEAT-CONTAINING PROTEIN NPR4-LIKE"/>
    <property type="match status" value="1"/>
</dbReference>
<name>A0AAP0S8S4_LIQFO</name>
<feature type="compositionally biased region" description="Polar residues" evidence="2">
    <location>
        <begin position="48"/>
        <end position="75"/>
    </location>
</feature>
<feature type="compositionally biased region" description="Polar residues" evidence="2">
    <location>
        <begin position="98"/>
        <end position="108"/>
    </location>
</feature>
<feature type="region of interest" description="Disordered" evidence="2">
    <location>
        <begin position="1"/>
        <end position="155"/>
    </location>
</feature>
<evidence type="ECO:0000313" key="3">
    <source>
        <dbReference type="EMBL" id="KAK9291838.1"/>
    </source>
</evidence>
<dbReference type="InterPro" id="IPR036770">
    <property type="entry name" value="Ankyrin_rpt-contain_sf"/>
</dbReference>
<dbReference type="InterPro" id="IPR002110">
    <property type="entry name" value="Ankyrin_rpt"/>
</dbReference>
<evidence type="ECO:0000256" key="1">
    <source>
        <dbReference type="PROSITE-ProRule" id="PRU00023"/>
    </source>
</evidence>
<gene>
    <name evidence="3" type="ORF">L1049_019788</name>
</gene>
<dbReference type="PROSITE" id="PS50088">
    <property type="entry name" value="ANK_REPEAT"/>
    <property type="match status" value="1"/>
</dbReference>
<dbReference type="AlphaFoldDB" id="A0AAP0S8S4"/>
<reference evidence="3 4" key="1">
    <citation type="journal article" date="2024" name="Plant J.">
        <title>Genome sequences and population genomics reveal climatic adaptation and genomic divergence between two closely related sweetgum species.</title>
        <authorList>
            <person name="Xu W.Q."/>
            <person name="Ren C.Q."/>
            <person name="Zhang X.Y."/>
            <person name="Comes H.P."/>
            <person name="Liu X.H."/>
            <person name="Li Y.G."/>
            <person name="Kettle C.J."/>
            <person name="Jalonen R."/>
            <person name="Gaisberger H."/>
            <person name="Ma Y.Z."/>
            <person name="Qiu Y.X."/>
        </authorList>
    </citation>
    <scope>NUCLEOTIDE SEQUENCE [LARGE SCALE GENOMIC DNA]</scope>
    <source>
        <strain evidence="3">Hangzhou</strain>
    </source>
</reference>
<dbReference type="GO" id="GO:0016020">
    <property type="term" value="C:membrane"/>
    <property type="evidence" value="ECO:0007669"/>
    <property type="project" value="TreeGrafter"/>
</dbReference>
<dbReference type="Gene3D" id="1.25.40.20">
    <property type="entry name" value="Ankyrin repeat-containing domain"/>
    <property type="match status" value="2"/>
</dbReference>
<feature type="repeat" description="ANK" evidence="1">
    <location>
        <begin position="291"/>
        <end position="315"/>
    </location>
</feature>
<dbReference type="PROSITE" id="PS50297">
    <property type="entry name" value="ANK_REP_REGION"/>
    <property type="match status" value="1"/>
</dbReference>
<sequence length="657" mass="72819">MNPDDSSEPIPLTKLLQGRDQNATHTASTSSQSGSQPAWLTKLLLQGRDQNATQTGTSSQSGMNPNESSSSQSGMNPDESSEPGPLMKLLLQRRDQNATHTASTSSPLGMNPDKSSEPGPLMKLLFQGRDQNAAQTASISSQSGMNPDKSSEPGQLTKTLLRGRDQNAIQMASISSQSGMNPDKSSEPGPPMKLLLQGRDQNANINPTIEAKEEKDLSWYLPLYKAALKGDWESAYNFFDRDPDAITAKITRTSETVLHIAVGTGRAIHFVKNLLELISAPEALETMTDQVGETALHYAAIFGNVEAAKLLVEHSPRLPNTLNKSRLVPLHVAAGYCQRKMVSYLLTVTKDVQPSPFADEPGVKLLNLVIGAEFYDVALQLVHCYPRFASLKSSAGNTALSMLAGKPSAFLSGSHFNFWQRFIYFCVPLKLENSSNNPSGGDVENPAESSQVHAQMCCWFPFFRGNHFFSVCQKLNALFWEVLGQSAAQIKHIQDTKLMHHQTRQLIKCLCTEIMGLDNSKATSIFQPPVLLAARLGIHEVVEEILESFPPAIWSRDKERRDIFQLAVMNRRETVFNLLYQMSEHRHLVIQTRDIKENTILHLAGKLAPPHQLYLVSGAVLQMQRELQWYKEVEKFVQPDNRERENSTGKTPAVLFA</sequence>
<comment type="caution">
    <text evidence="3">The sequence shown here is derived from an EMBL/GenBank/DDBJ whole genome shotgun (WGS) entry which is preliminary data.</text>
</comment>
<dbReference type="Proteomes" id="UP001415857">
    <property type="component" value="Unassembled WGS sequence"/>
</dbReference>
<dbReference type="SUPFAM" id="SSF48403">
    <property type="entry name" value="Ankyrin repeat"/>
    <property type="match status" value="1"/>
</dbReference>
<keyword evidence="1" id="KW-0040">ANK repeat</keyword>